<dbReference type="Proteomes" id="UP000619486">
    <property type="component" value="Unassembled WGS sequence"/>
</dbReference>
<proteinExistence type="predicted"/>
<dbReference type="InterPro" id="IPR039068">
    <property type="entry name" value="PqqC-like"/>
</dbReference>
<keyword evidence="1" id="KW-0560">Oxidoreductase</keyword>
<dbReference type="InterPro" id="IPR016084">
    <property type="entry name" value="Haem_Oase-like_multi-hlx"/>
</dbReference>
<dbReference type="EMBL" id="BMQQ01000002">
    <property type="protein sequence ID" value="GGT19774.1"/>
    <property type="molecule type" value="Genomic_DNA"/>
</dbReference>
<dbReference type="SUPFAM" id="SSF48613">
    <property type="entry name" value="Heme oxygenase-like"/>
    <property type="match status" value="1"/>
</dbReference>
<dbReference type="PANTHER" id="PTHR40279:SF3">
    <property type="entry name" value="4-AMINOBENZOATE SYNTHASE"/>
    <property type="match status" value="1"/>
</dbReference>
<evidence type="ECO:0000313" key="2">
    <source>
        <dbReference type="EMBL" id="GGT19774.1"/>
    </source>
</evidence>
<dbReference type="RefSeq" id="WP_189200179.1">
    <property type="nucleotide sequence ID" value="NZ_BMQQ01000002.1"/>
</dbReference>
<dbReference type="Pfam" id="PF14518">
    <property type="entry name" value="Haem_oxygenas_2"/>
    <property type="match status" value="1"/>
</dbReference>
<dbReference type="GO" id="GO:0016491">
    <property type="term" value="F:oxidoreductase activity"/>
    <property type="evidence" value="ECO:0007669"/>
    <property type="project" value="UniProtKB-KW"/>
</dbReference>
<protein>
    <recommendedName>
        <fullName evidence="4">Iron-containing redox enzyme family protein</fullName>
    </recommendedName>
</protein>
<dbReference type="SMART" id="SM01236">
    <property type="entry name" value="Haem_oxygenase_2"/>
    <property type="match status" value="1"/>
</dbReference>
<gene>
    <name evidence="2" type="ORF">GCM10014713_11010</name>
</gene>
<reference evidence="2" key="2">
    <citation type="submission" date="2020-09" db="EMBL/GenBank/DDBJ databases">
        <authorList>
            <person name="Sun Q."/>
            <person name="Ohkuma M."/>
        </authorList>
    </citation>
    <scope>NUCLEOTIDE SEQUENCE</scope>
    <source>
        <strain evidence="2">JCM 3172</strain>
    </source>
</reference>
<accession>A0A918LMG7</accession>
<evidence type="ECO:0000256" key="1">
    <source>
        <dbReference type="ARBA" id="ARBA00023002"/>
    </source>
</evidence>
<evidence type="ECO:0000313" key="3">
    <source>
        <dbReference type="Proteomes" id="UP000619486"/>
    </source>
</evidence>
<keyword evidence="3" id="KW-1185">Reference proteome</keyword>
<dbReference type="PANTHER" id="PTHR40279">
    <property type="entry name" value="PQQC-LIKE PROTEIN"/>
    <property type="match status" value="1"/>
</dbReference>
<comment type="caution">
    <text evidence="2">The sequence shown here is derived from an EMBL/GenBank/DDBJ whole genome shotgun (WGS) entry which is preliminary data.</text>
</comment>
<organism evidence="2 3">
    <name type="scientific">Streptomyces purpureus</name>
    <dbReference type="NCBI Taxonomy" id="1951"/>
    <lineage>
        <taxon>Bacteria</taxon>
        <taxon>Bacillati</taxon>
        <taxon>Actinomycetota</taxon>
        <taxon>Actinomycetes</taxon>
        <taxon>Kitasatosporales</taxon>
        <taxon>Streptomycetaceae</taxon>
        <taxon>Streptomyces</taxon>
    </lineage>
</organism>
<name>A0A918LMG7_9ACTN</name>
<dbReference type="AlphaFoldDB" id="A0A918LMG7"/>
<sequence length="231" mass="25799">MTVEIVGSISDRLTGTEAHRAFVDHEFFKQVRSRELSHEHVGMFLGQWWHPLHYFPTFLARCVSVLPDIESKSAITRILSQEVGVRSAKAAHEAIYADSMEKAGYDRRTVTGSAPFAETAQLVAWYEKCSADRCSALGGIFATEVTDLLMVSAIGEAVRRESGTERNAWVDIHVTQEPDHVDQATNALFSGLTLEQERAVLDSAEEMWRHWTAFFDRLAIETGTIVPSGRS</sequence>
<dbReference type="Gene3D" id="1.20.910.10">
    <property type="entry name" value="Heme oxygenase-like"/>
    <property type="match status" value="1"/>
</dbReference>
<evidence type="ECO:0008006" key="4">
    <source>
        <dbReference type="Google" id="ProtNLM"/>
    </source>
</evidence>
<reference evidence="2" key="1">
    <citation type="journal article" date="2014" name="Int. J. Syst. Evol. Microbiol.">
        <title>Complete genome sequence of Corynebacterium casei LMG S-19264T (=DSM 44701T), isolated from a smear-ripened cheese.</title>
        <authorList>
            <consortium name="US DOE Joint Genome Institute (JGI-PGF)"/>
            <person name="Walter F."/>
            <person name="Albersmeier A."/>
            <person name="Kalinowski J."/>
            <person name="Ruckert C."/>
        </authorList>
    </citation>
    <scope>NUCLEOTIDE SEQUENCE</scope>
    <source>
        <strain evidence="2">JCM 3172</strain>
    </source>
</reference>